<dbReference type="InterPro" id="IPR050204">
    <property type="entry name" value="AraC_XylS_family_regulators"/>
</dbReference>
<dbReference type="GO" id="GO:0043565">
    <property type="term" value="F:sequence-specific DNA binding"/>
    <property type="evidence" value="ECO:0007669"/>
    <property type="project" value="InterPro"/>
</dbReference>
<keyword evidence="3" id="KW-0804">Transcription</keyword>
<dbReference type="SMART" id="SM00342">
    <property type="entry name" value="HTH_ARAC"/>
    <property type="match status" value="1"/>
</dbReference>
<dbReference type="InterPro" id="IPR018060">
    <property type="entry name" value="HTH_AraC"/>
</dbReference>
<keyword evidence="1" id="KW-0805">Transcription regulation</keyword>
<evidence type="ECO:0000313" key="5">
    <source>
        <dbReference type="EMBL" id="QPP05464.1"/>
    </source>
</evidence>
<feature type="domain" description="HTH araC/xylS-type" evidence="4">
    <location>
        <begin position="222"/>
        <end position="324"/>
    </location>
</feature>
<reference evidence="6" key="1">
    <citation type="submission" date="2020-02" db="EMBL/GenBank/DDBJ databases">
        <title>Streptomyces sp. ASO4wet.</title>
        <authorList>
            <person name="Risdian C."/>
            <person name="Landwehr W."/>
            <person name="Schupp P."/>
            <person name="Wink J."/>
        </authorList>
    </citation>
    <scope>NUCLEOTIDE SEQUENCE [LARGE SCALE GENOMIC DNA]</scope>
    <source>
        <strain evidence="6">ASO4wet</strain>
    </source>
</reference>
<keyword evidence="6" id="KW-1185">Reference proteome</keyword>
<dbReference type="Proteomes" id="UP000595046">
    <property type="component" value="Chromosome"/>
</dbReference>
<protein>
    <submittedName>
        <fullName evidence="5">AraC family transcriptional regulator</fullName>
    </submittedName>
</protein>
<sequence length="324" mass="35264">MTADAQQPAVEWFDFTTSDPAAAQATTREMYGDCRQTLSSTEDFAFGFHRRSVADIGLDRLAHSATATADCDVFEDLMLFACLTGGRLSVTSSDQEAALNVGDTALYPPGVPIRISWSDMRAEVLSMPLRVAERAAAESCGEDEVRFTGTAPVSPAMDRFWRSTVGFVSHQLETPDSPLSAPLVRAETLDMLGAAVVQVFPNTTMTSHYRPGPGQISPAAVRRAADFIDVHAGRPITLDEIAAEASVSPQELNAAFASRFETTPFGYLRRVRLARAHRELQATDPATEVTVSSIATRWGFPSPEIFAVHYHDVYGQPPDHTLRN</sequence>
<proteinExistence type="predicted"/>
<name>A0A7T1T319_9ACTN</name>
<dbReference type="EMBL" id="CP048882">
    <property type="protein sequence ID" value="QPP05464.1"/>
    <property type="molecule type" value="Genomic_DNA"/>
</dbReference>
<dbReference type="GO" id="GO:0003700">
    <property type="term" value="F:DNA-binding transcription factor activity"/>
    <property type="evidence" value="ECO:0007669"/>
    <property type="project" value="InterPro"/>
</dbReference>
<dbReference type="InterPro" id="IPR009057">
    <property type="entry name" value="Homeodomain-like_sf"/>
</dbReference>
<gene>
    <name evidence="5" type="ORF">G4Z16_02575</name>
</gene>
<evidence type="ECO:0000256" key="3">
    <source>
        <dbReference type="ARBA" id="ARBA00023163"/>
    </source>
</evidence>
<dbReference type="SUPFAM" id="SSF46689">
    <property type="entry name" value="Homeodomain-like"/>
    <property type="match status" value="2"/>
</dbReference>
<dbReference type="Gene3D" id="1.10.10.60">
    <property type="entry name" value="Homeodomain-like"/>
    <property type="match status" value="1"/>
</dbReference>
<dbReference type="Pfam" id="PF12833">
    <property type="entry name" value="HTH_18"/>
    <property type="match status" value="1"/>
</dbReference>
<evidence type="ECO:0000313" key="6">
    <source>
        <dbReference type="Proteomes" id="UP000595046"/>
    </source>
</evidence>
<accession>A0A7T1T319</accession>
<dbReference type="InterPro" id="IPR035418">
    <property type="entry name" value="AraC-bd_2"/>
</dbReference>
<dbReference type="PANTHER" id="PTHR46796">
    <property type="entry name" value="HTH-TYPE TRANSCRIPTIONAL ACTIVATOR RHAS-RELATED"/>
    <property type="match status" value="1"/>
</dbReference>
<evidence type="ECO:0000259" key="4">
    <source>
        <dbReference type="PROSITE" id="PS01124"/>
    </source>
</evidence>
<dbReference type="AlphaFoldDB" id="A0A7T1T319"/>
<dbReference type="KEGG" id="sbat:G4Z16_02575"/>
<organism evidence="5 6">
    <name type="scientific">Streptomyces bathyalis</name>
    <dbReference type="NCBI Taxonomy" id="2710756"/>
    <lineage>
        <taxon>Bacteria</taxon>
        <taxon>Bacillati</taxon>
        <taxon>Actinomycetota</taxon>
        <taxon>Actinomycetes</taxon>
        <taxon>Kitasatosporales</taxon>
        <taxon>Streptomycetaceae</taxon>
        <taxon>Streptomyces</taxon>
    </lineage>
</organism>
<dbReference type="RefSeq" id="WP_197348973.1">
    <property type="nucleotide sequence ID" value="NZ_CP048882.1"/>
</dbReference>
<keyword evidence="2" id="KW-0238">DNA-binding</keyword>
<dbReference type="PANTHER" id="PTHR46796:SF12">
    <property type="entry name" value="HTH-TYPE DNA-BINDING TRANSCRIPTIONAL ACTIVATOR EUTR"/>
    <property type="match status" value="1"/>
</dbReference>
<dbReference type="Pfam" id="PF14525">
    <property type="entry name" value="AraC_binding_2"/>
    <property type="match status" value="1"/>
</dbReference>
<dbReference type="PROSITE" id="PS01124">
    <property type="entry name" value="HTH_ARAC_FAMILY_2"/>
    <property type="match status" value="1"/>
</dbReference>
<evidence type="ECO:0000256" key="2">
    <source>
        <dbReference type="ARBA" id="ARBA00023125"/>
    </source>
</evidence>
<evidence type="ECO:0000256" key="1">
    <source>
        <dbReference type="ARBA" id="ARBA00023015"/>
    </source>
</evidence>